<organism evidence="3 4">
    <name type="scientific">Eimeria mitis</name>
    <dbReference type="NCBI Taxonomy" id="44415"/>
    <lineage>
        <taxon>Eukaryota</taxon>
        <taxon>Sar</taxon>
        <taxon>Alveolata</taxon>
        <taxon>Apicomplexa</taxon>
        <taxon>Conoidasida</taxon>
        <taxon>Coccidia</taxon>
        <taxon>Eucoccidiorida</taxon>
        <taxon>Eimeriorina</taxon>
        <taxon>Eimeriidae</taxon>
        <taxon>Eimeria</taxon>
    </lineage>
</organism>
<dbReference type="AlphaFoldDB" id="U6JYR0"/>
<dbReference type="EMBL" id="HG681782">
    <property type="protein sequence ID" value="CDJ29192.1"/>
    <property type="molecule type" value="Genomic_DNA"/>
</dbReference>
<evidence type="ECO:0000313" key="4">
    <source>
        <dbReference type="Proteomes" id="UP000030744"/>
    </source>
</evidence>
<dbReference type="Pfam" id="PF11054">
    <property type="entry name" value="Surface_antigen"/>
    <property type="match status" value="1"/>
</dbReference>
<keyword evidence="2" id="KW-0732">Signal</keyword>
<sequence>MFVLKLLSVAAAAMFYSDANWAWATTVENAAGSDANNKSQVNGHTEHDNDEGEPEIEEPNDSLDSTTNTAERVKCWEQMNVARSAAGFAEFTQHNMFKIQDNETEPQNAAAELKTYLEKVCEGIKTNQKPEGLTTAIEGTFAYAVQDGEEADCQAAVDYWKDAFTNFKGELPPNDTQNVSFISLFNPQDSPQVDCAYFNCPASAGGGEKQKQGTGEDKEVKALICATTPEALKAGEQPFKQEQWNKITVALSSGSTVGPVPTFLALAAAALAAVFF</sequence>
<accession>U6JYR0</accession>
<dbReference type="OrthoDB" id="352304at2759"/>
<feature type="compositionally biased region" description="Polar residues" evidence="1">
    <location>
        <begin position="34"/>
        <end position="43"/>
    </location>
</feature>
<name>U6JYR0_9EIME</name>
<evidence type="ECO:0000256" key="2">
    <source>
        <dbReference type="SAM" id="SignalP"/>
    </source>
</evidence>
<protein>
    <submittedName>
        <fullName evidence="3">SAG family member</fullName>
    </submittedName>
</protein>
<feature type="chain" id="PRO_5004672725" evidence="2">
    <location>
        <begin position="25"/>
        <end position="276"/>
    </location>
</feature>
<dbReference type="GeneID" id="25379453"/>
<reference evidence="3" key="2">
    <citation type="submission" date="2013-10" db="EMBL/GenBank/DDBJ databases">
        <authorList>
            <person name="Aslett M."/>
        </authorList>
    </citation>
    <scope>NUCLEOTIDE SEQUENCE [LARGE SCALE GENOMIC DNA]</scope>
    <source>
        <strain evidence="3">Houghton</strain>
    </source>
</reference>
<keyword evidence="4" id="KW-1185">Reference proteome</keyword>
<dbReference type="InterPro" id="IPR021288">
    <property type="entry name" value="Surface_antigen"/>
</dbReference>
<dbReference type="Proteomes" id="UP000030744">
    <property type="component" value="Unassembled WGS sequence"/>
</dbReference>
<proteinExistence type="predicted"/>
<feature type="compositionally biased region" description="Acidic residues" evidence="1">
    <location>
        <begin position="48"/>
        <end position="61"/>
    </location>
</feature>
<reference evidence="3" key="1">
    <citation type="submission" date="2013-10" db="EMBL/GenBank/DDBJ databases">
        <title>Genomic analysis of the causative agents of coccidiosis in chickens.</title>
        <authorList>
            <person name="Reid A.J."/>
            <person name="Blake D."/>
            <person name="Billington K."/>
            <person name="Browne H."/>
            <person name="Dunn M."/>
            <person name="Hung S."/>
            <person name="Kawahara F."/>
            <person name="Miranda-Saavedra D."/>
            <person name="Mourier T."/>
            <person name="Nagra H."/>
            <person name="Otto T.D."/>
            <person name="Rawlings N."/>
            <person name="Sanchez A."/>
            <person name="Sanders M."/>
            <person name="Subramaniam C."/>
            <person name="Tay Y."/>
            <person name="Dear P."/>
            <person name="Doerig C."/>
            <person name="Gruber A."/>
            <person name="Parkinson J."/>
            <person name="Shirley M."/>
            <person name="Wan K.L."/>
            <person name="Berriman M."/>
            <person name="Tomley F."/>
            <person name="Pain A."/>
        </authorList>
    </citation>
    <scope>NUCLEOTIDE SEQUENCE [LARGE SCALE GENOMIC DNA]</scope>
    <source>
        <strain evidence="3">Houghton</strain>
    </source>
</reference>
<dbReference type="RefSeq" id="XP_013351761.1">
    <property type="nucleotide sequence ID" value="XM_013496307.1"/>
</dbReference>
<evidence type="ECO:0000256" key="1">
    <source>
        <dbReference type="SAM" id="MobiDB-lite"/>
    </source>
</evidence>
<dbReference type="VEuPathDB" id="ToxoDB:EMH_0047630"/>
<evidence type="ECO:0000313" key="3">
    <source>
        <dbReference type="EMBL" id="CDJ29192.1"/>
    </source>
</evidence>
<gene>
    <name evidence="3" type="ORF">EMH_0047630</name>
</gene>
<feature type="signal peptide" evidence="2">
    <location>
        <begin position="1"/>
        <end position="24"/>
    </location>
</feature>
<feature type="region of interest" description="Disordered" evidence="1">
    <location>
        <begin position="33"/>
        <end position="67"/>
    </location>
</feature>